<dbReference type="Pfam" id="PF20253">
    <property type="entry name" value="DUF6604"/>
    <property type="match status" value="1"/>
</dbReference>
<evidence type="ECO:0000313" key="4">
    <source>
        <dbReference type="Proteomes" id="UP000193411"/>
    </source>
</evidence>
<comment type="caution">
    <text evidence="3">The sequence shown here is derived from an EMBL/GenBank/DDBJ whole genome shotgun (WGS) entry which is preliminary data.</text>
</comment>
<proteinExistence type="predicted"/>
<dbReference type="OrthoDB" id="5238236at2759"/>
<evidence type="ECO:0000259" key="2">
    <source>
        <dbReference type="Pfam" id="PF20253"/>
    </source>
</evidence>
<dbReference type="PANTHER" id="PTHR38795:SF1">
    <property type="entry name" value="DUF6604 DOMAIN-CONTAINING PROTEIN"/>
    <property type="match status" value="1"/>
</dbReference>
<feature type="region of interest" description="Disordered" evidence="1">
    <location>
        <begin position="719"/>
        <end position="742"/>
    </location>
</feature>
<keyword evidence="4" id="KW-1185">Reference proteome</keyword>
<name>A0A1Y2HZ75_9FUNG</name>
<accession>A0A1Y2HZ75</accession>
<evidence type="ECO:0000313" key="3">
    <source>
        <dbReference type="EMBL" id="ORZ39898.1"/>
    </source>
</evidence>
<dbReference type="InterPro" id="IPR046539">
    <property type="entry name" value="DUF6604"/>
</dbReference>
<evidence type="ECO:0000256" key="1">
    <source>
        <dbReference type="SAM" id="MobiDB-lite"/>
    </source>
</evidence>
<dbReference type="STRING" id="765915.A0A1Y2HZ75"/>
<dbReference type="PANTHER" id="PTHR38795">
    <property type="entry name" value="DUF6604 DOMAIN-CONTAINING PROTEIN"/>
    <property type="match status" value="1"/>
</dbReference>
<feature type="domain" description="DUF6604" evidence="2">
    <location>
        <begin position="12"/>
        <end position="277"/>
    </location>
</feature>
<dbReference type="Proteomes" id="UP000193411">
    <property type="component" value="Unassembled WGS sequence"/>
</dbReference>
<sequence length="742" mass="82253">MQLPDTLFTKYRQYKKNTDRFVNWLSQTARRSGYLADPEDQSKLPNRPSSAPVSTSDIVTFAKVIVNASVDHPHPIRVPPHVLKWATSAIDARRACADWFLTFASAHGSEARKSANVSAQNLAHVHFIRVLETAVSILTPLAHRRRDPPASSGDPGLANRFASLDADETNDAAASDHADGSSESDDDSTTSASSSELQPPTSCDSSDDPDLAGAITIEDTELSEMFLAVFFFFSDLQQLRSFVMDSWEQYRDGKLDLVTASLTTTFAVDLVRTAQVDCFASFDIPFKDYDSITRFVFGELCLARGKYPEFSVAFCNDEDESMWPTADFMFMSAAGLAKEVGHIIRSFPIDREIISVDPEQYGVYDPLVDRTKLSGKDKVQENRVILLSLLGYIHNYRYIRNQDLVIHDTFIQELVDTSRGRRPTDPPLRPFTAATAFAVQVFFDTHSILRSGVDGGFTDLYNASKLMLDTHFELLANRPPGFTWPSYSFNFGQFARLGGTTFAWTQTDHLEHGYPKSPNPPRARLLRNHPWLCGLLLYRTLMLSHEFSVAIGVDFATVSGAVHLYEFGKRKGLIPGADGQSKGEGPWADLDFVVAMHGRSAFFGKDAPTMSNYEAVEAFLSTRKPTPTEPTVSAAVADPLHILPSIQPYVSMAQRNQGPETPYIDFVSQTLPITRLFRNWLTELGDGSSLLIRGAFVADQFLSALPSKFNFDGNACGHSQVQSTRAPDCTEASTTAPFRTRS</sequence>
<gene>
    <name evidence="3" type="ORF">BCR44DRAFT_368888</name>
</gene>
<organism evidence="3 4">
    <name type="scientific">Catenaria anguillulae PL171</name>
    <dbReference type="NCBI Taxonomy" id="765915"/>
    <lineage>
        <taxon>Eukaryota</taxon>
        <taxon>Fungi</taxon>
        <taxon>Fungi incertae sedis</taxon>
        <taxon>Blastocladiomycota</taxon>
        <taxon>Blastocladiomycetes</taxon>
        <taxon>Blastocladiales</taxon>
        <taxon>Catenariaceae</taxon>
        <taxon>Catenaria</taxon>
    </lineage>
</organism>
<feature type="region of interest" description="Disordered" evidence="1">
    <location>
        <begin position="168"/>
        <end position="210"/>
    </location>
</feature>
<reference evidence="3 4" key="1">
    <citation type="submission" date="2016-07" db="EMBL/GenBank/DDBJ databases">
        <title>Pervasive Adenine N6-methylation of Active Genes in Fungi.</title>
        <authorList>
            <consortium name="DOE Joint Genome Institute"/>
            <person name="Mondo S.J."/>
            <person name="Dannebaum R.O."/>
            <person name="Kuo R.C."/>
            <person name="Labutti K."/>
            <person name="Haridas S."/>
            <person name="Kuo A."/>
            <person name="Salamov A."/>
            <person name="Ahrendt S.R."/>
            <person name="Lipzen A."/>
            <person name="Sullivan W."/>
            <person name="Andreopoulos W.B."/>
            <person name="Clum A."/>
            <person name="Lindquist E."/>
            <person name="Daum C."/>
            <person name="Ramamoorthy G.K."/>
            <person name="Gryganskyi A."/>
            <person name="Culley D."/>
            <person name="Magnuson J.K."/>
            <person name="James T.Y."/>
            <person name="O'Malley M.A."/>
            <person name="Stajich J.E."/>
            <person name="Spatafora J.W."/>
            <person name="Visel A."/>
            <person name="Grigoriev I.V."/>
        </authorList>
    </citation>
    <scope>NUCLEOTIDE SEQUENCE [LARGE SCALE GENOMIC DNA]</scope>
    <source>
        <strain evidence="3 4">PL171</strain>
    </source>
</reference>
<dbReference type="EMBL" id="MCFL01000004">
    <property type="protein sequence ID" value="ORZ39898.1"/>
    <property type="molecule type" value="Genomic_DNA"/>
</dbReference>
<dbReference type="AlphaFoldDB" id="A0A1Y2HZ75"/>
<protein>
    <recommendedName>
        <fullName evidence="2">DUF6604 domain-containing protein</fullName>
    </recommendedName>
</protein>
<feature type="compositionally biased region" description="Low complexity" evidence="1">
    <location>
        <begin position="189"/>
        <end position="204"/>
    </location>
</feature>